<dbReference type="Pfam" id="PF08282">
    <property type="entry name" value="Hydrolase_3"/>
    <property type="match status" value="1"/>
</dbReference>
<comment type="catalytic activity">
    <reaction evidence="1">
        <text>3-deoxy-alpha-D-manno-2-octulosonate-8-phosphate + H2O = 3-deoxy-alpha-D-manno-oct-2-ulosonate + phosphate</text>
        <dbReference type="Rhea" id="RHEA:11500"/>
        <dbReference type="ChEBI" id="CHEBI:15377"/>
        <dbReference type="ChEBI" id="CHEBI:43474"/>
        <dbReference type="ChEBI" id="CHEBI:85985"/>
        <dbReference type="ChEBI" id="CHEBI:85986"/>
        <dbReference type="EC" id="3.1.3.45"/>
    </reaction>
</comment>
<dbReference type="PANTHER" id="PTHR21485:SF6">
    <property type="entry name" value="N-ACYLNEURAMINATE CYTIDYLYLTRANSFERASE-RELATED"/>
    <property type="match status" value="1"/>
</dbReference>
<keyword evidence="8 13" id="KW-0378">Hydrolase</keyword>
<proteinExistence type="inferred from homology"/>
<evidence type="ECO:0000256" key="8">
    <source>
        <dbReference type="ARBA" id="ARBA00022801"/>
    </source>
</evidence>
<evidence type="ECO:0000256" key="2">
    <source>
        <dbReference type="ARBA" id="ARBA00001946"/>
    </source>
</evidence>
<evidence type="ECO:0000256" key="7">
    <source>
        <dbReference type="ARBA" id="ARBA00022723"/>
    </source>
</evidence>
<evidence type="ECO:0000256" key="6">
    <source>
        <dbReference type="ARBA" id="ARBA00020092"/>
    </source>
</evidence>
<reference evidence="13 14" key="1">
    <citation type="submission" date="2019-08" db="EMBL/GenBank/DDBJ databases">
        <authorList>
            <person name="Dhanesh K."/>
            <person name="Kumar G."/>
            <person name="Sasikala C."/>
            <person name="Venkata Ramana C."/>
        </authorList>
    </citation>
    <scope>NUCLEOTIDE SEQUENCE [LARGE SCALE GENOMIC DNA]</scope>
    <source>
        <strain evidence="13 14">JC645</strain>
    </source>
</reference>
<dbReference type="InterPro" id="IPR036412">
    <property type="entry name" value="HAD-like_sf"/>
</dbReference>
<dbReference type="RefSeq" id="WP_150076549.1">
    <property type="nucleotide sequence ID" value="NZ_VWOX01000005.1"/>
</dbReference>
<evidence type="ECO:0000256" key="5">
    <source>
        <dbReference type="ARBA" id="ARBA00013066"/>
    </source>
</evidence>
<keyword evidence="7 12" id="KW-0479">Metal-binding</keyword>
<evidence type="ECO:0000313" key="14">
    <source>
        <dbReference type="Proteomes" id="UP000324479"/>
    </source>
</evidence>
<keyword evidence="10" id="KW-0448">Lipopolysaccharide biosynthesis</keyword>
<feature type="binding site" evidence="12">
    <location>
        <position position="21"/>
    </location>
    <ligand>
        <name>Mg(2+)</name>
        <dbReference type="ChEBI" id="CHEBI:18420"/>
    </ligand>
</feature>
<dbReference type="EC" id="3.1.3.45" evidence="5"/>
<dbReference type="SFLD" id="SFLDG01138">
    <property type="entry name" value="C1.6.2:_Deoxy-d-mannose-octulo"/>
    <property type="match status" value="1"/>
</dbReference>
<evidence type="ECO:0000256" key="10">
    <source>
        <dbReference type="ARBA" id="ARBA00022985"/>
    </source>
</evidence>
<dbReference type="InterPro" id="IPR023214">
    <property type="entry name" value="HAD_sf"/>
</dbReference>
<gene>
    <name evidence="13" type="ORF">FYK55_11525</name>
</gene>
<organism evidence="13 14">
    <name type="scientific">Roseiconus nitratireducens</name>
    <dbReference type="NCBI Taxonomy" id="2605748"/>
    <lineage>
        <taxon>Bacteria</taxon>
        <taxon>Pseudomonadati</taxon>
        <taxon>Planctomycetota</taxon>
        <taxon>Planctomycetia</taxon>
        <taxon>Pirellulales</taxon>
        <taxon>Pirellulaceae</taxon>
        <taxon>Roseiconus</taxon>
    </lineage>
</organism>
<evidence type="ECO:0000313" key="13">
    <source>
        <dbReference type="EMBL" id="KAA5543797.1"/>
    </source>
</evidence>
<keyword evidence="9 12" id="KW-0460">Magnesium</keyword>
<sequence length="174" mass="18665">MPATFRSDSDLSGPITCILSDVDGVMTDGGIIYGSNGEETKRFHVRDGSGIKIWIRSGYSFGIITGRRSVMVDRRAEELGIQHVSQGIGDKLSRAQTVIAELGLTVENVCYIGDDLPDLELMKSVALAAAPADAAADARDAAHWVLRSGGGQGAVREVVERLLRAKEQWNPILA</sequence>
<dbReference type="SFLD" id="SFLDG01136">
    <property type="entry name" value="C1.6:_Phosphoserine_Phosphatas"/>
    <property type="match status" value="1"/>
</dbReference>
<evidence type="ECO:0000256" key="4">
    <source>
        <dbReference type="ARBA" id="ARBA00011881"/>
    </source>
</evidence>
<comment type="cofactor">
    <cofactor evidence="2 12">
        <name>Mg(2+)</name>
        <dbReference type="ChEBI" id="CHEBI:18420"/>
    </cofactor>
</comment>
<dbReference type="GO" id="GO:0008781">
    <property type="term" value="F:N-acylneuraminate cytidylyltransferase activity"/>
    <property type="evidence" value="ECO:0007669"/>
    <property type="project" value="TreeGrafter"/>
</dbReference>
<protein>
    <recommendedName>
        <fullName evidence="6">3-deoxy-D-manno-octulosonate 8-phosphate phosphatase KdsC</fullName>
        <ecNumber evidence="5">3.1.3.45</ecNumber>
    </recommendedName>
    <alternativeName>
        <fullName evidence="11">KDO 8-P phosphatase</fullName>
    </alternativeName>
</protein>
<dbReference type="FunFam" id="3.40.50.1000:FF:000029">
    <property type="entry name" value="3-deoxy-D-manno-octulosonate 8-phosphate phosphatase KdsC"/>
    <property type="match status" value="1"/>
</dbReference>
<dbReference type="Proteomes" id="UP000324479">
    <property type="component" value="Unassembled WGS sequence"/>
</dbReference>
<dbReference type="GO" id="GO:0019143">
    <property type="term" value="F:3-deoxy-manno-octulosonate-8-phosphatase activity"/>
    <property type="evidence" value="ECO:0007669"/>
    <property type="project" value="UniProtKB-EC"/>
</dbReference>
<comment type="similarity">
    <text evidence="3">Belongs to the KdsC family.</text>
</comment>
<dbReference type="SFLD" id="SFLDS00003">
    <property type="entry name" value="Haloacid_Dehalogenase"/>
    <property type="match status" value="1"/>
</dbReference>
<evidence type="ECO:0000256" key="1">
    <source>
        <dbReference type="ARBA" id="ARBA00000898"/>
    </source>
</evidence>
<accession>A0A5M6D8F2</accession>
<dbReference type="PANTHER" id="PTHR21485">
    <property type="entry name" value="HAD SUPERFAMILY MEMBERS CMAS AND KDSC"/>
    <property type="match status" value="1"/>
</dbReference>
<feature type="binding site" evidence="12">
    <location>
        <position position="114"/>
    </location>
    <ligand>
        <name>Mg(2+)</name>
        <dbReference type="ChEBI" id="CHEBI:18420"/>
    </ligand>
</feature>
<keyword evidence="14" id="KW-1185">Reference proteome</keyword>
<evidence type="ECO:0000256" key="3">
    <source>
        <dbReference type="ARBA" id="ARBA00005893"/>
    </source>
</evidence>
<dbReference type="NCBIfam" id="TIGR01670">
    <property type="entry name" value="KdsC-phosphatas"/>
    <property type="match status" value="1"/>
</dbReference>
<dbReference type="AlphaFoldDB" id="A0A5M6D8F2"/>
<dbReference type="EMBL" id="VWOX01000005">
    <property type="protein sequence ID" value="KAA5543797.1"/>
    <property type="molecule type" value="Genomic_DNA"/>
</dbReference>
<dbReference type="InterPro" id="IPR050793">
    <property type="entry name" value="CMP-NeuNAc_synthase"/>
</dbReference>
<name>A0A5M6D8F2_9BACT</name>
<dbReference type="GO" id="GO:0046872">
    <property type="term" value="F:metal ion binding"/>
    <property type="evidence" value="ECO:0007669"/>
    <property type="project" value="UniProtKB-KW"/>
</dbReference>
<evidence type="ECO:0000256" key="11">
    <source>
        <dbReference type="ARBA" id="ARBA00031051"/>
    </source>
</evidence>
<comment type="caution">
    <text evidence="13">The sequence shown here is derived from an EMBL/GenBank/DDBJ whole genome shotgun (WGS) entry which is preliminary data.</text>
</comment>
<dbReference type="PIRSF" id="PIRSF006118">
    <property type="entry name" value="KDO8-P_Ptase"/>
    <property type="match status" value="1"/>
</dbReference>
<evidence type="ECO:0000256" key="9">
    <source>
        <dbReference type="ARBA" id="ARBA00022842"/>
    </source>
</evidence>
<dbReference type="InterPro" id="IPR010023">
    <property type="entry name" value="KdsC_fam"/>
</dbReference>
<comment type="subunit">
    <text evidence="4">Homotetramer.</text>
</comment>
<feature type="binding site" evidence="12">
    <location>
        <position position="23"/>
    </location>
    <ligand>
        <name>substrate</name>
    </ligand>
</feature>
<dbReference type="Gene3D" id="3.40.50.1000">
    <property type="entry name" value="HAD superfamily/HAD-like"/>
    <property type="match status" value="1"/>
</dbReference>
<dbReference type="GO" id="GO:0009103">
    <property type="term" value="P:lipopolysaccharide biosynthetic process"/>
    <property type="evidence" value="ECO:0007669"/>
    <property type="project" value="UniProtKB-KW"/>
</dbReference>
<dbReference type="SUPFAM" id="SSF56784">
    <property type="entry name" value="HAD-like"/>
    <property type="match status" value="1"/>
</dbReference>
<evidence type="ECO:0000256" key="12">
    <source>
        <dbReference type="PIRSR" id="PIRSR006118-2"/>
    </source>
</evidence>